<gene>
    <name evidence="2" type="ordered locus">Fbal_1829</name>
</gene>
<feature type="signal peptide" evidence="1">
    <location>
        <begin position="1"/>
        <end position="18"/>
    </location>
</feature>
<evidence type="ECO:0000256" key="1">
    <source>
        <dbReference type="SAM" id="SignalP"/>
    </source>
</evidence>
<keyword evidence="3" id="KW-1185">Reference proteome</keyword>
<dbReference type="KEGG" id="fbl:Fbal_1829"/>
<dbReference type="RefSeq" id="WP_013345338.1">
    <property type="nucleotide sequence ID" value="NC_014541.1"/>
</dbReference>
<protein>
    <submittedName>
        <fullName evidence="2">Uncharacterized protein</fullName>
    </submittedName>
</protein>
<dbReference type="EMBL" id="CP002209">
    <property type="protein sequence ID" value="ADN76032.1"/>
    <property type="molecule type" value="Genomic_DNA"/>
</dbReference>
<name>E1SSK3_FERBD</name>
<feature type="chain" id="PRO_5003151848" evidence="1">
    <location>
        <begin position="19"/>
        <end position="323"/>
    </location>
</feature>
<accession>E1SSK3</accession>
<reference evidence="2 3" key="1">
    <citation type="journal article" date="2010" name="Stand. Genomic Sci.">
        <title>Complete genome sequence of Ferrimonas balearica type strain (PAT).</title>
        <authorList>
            <person name="Nolan M."/>
            <person name="Sikorski J."/>
            <person name="Davenport K."/>
            <person name="Lucas S."/>
            <person name="Glavina Del Rio T."/>
            <person name="Tice H."/>
            <person name="Cheng J."/>
            <person name="Goodwin L."/>
            <person name="Pitluck S."/>
            <person name="Liolios K."/>
            <person name="Ivanova N."/>
            <person name="Mavromatis K."/>
            <person name="Ovchinnikova G."/>
            <person name="Pati A."/>
            <person name="Chen A."/>
            <person name="Palaniappan K."/>
            <person name="Land M."/>
            <person name="Hauser L."/>
            <person name="Chang Y."/>
            <person name="Jeffries C."/>
            <person name="Tapia R."/>
            <person name="Brettin T."/>
            <person name="Detter J."/>
            <person name="Han C."/>
            <person name="Yasawong M."/>
            <person name="Rohde M."/>
            <person name="Tindall B."/>
            <person name="Goker M."/>
            <person name="Woyke T."/>
            <person name="Bristow J."/>
            <person name="Eisen J."/>
            <person name="Markowitz V."/>
            <person name="Hugenholtz P."/>
            <person name="Kyrpides N."/>
            <person name="Klenk H."/>
            <person name="Lapidus A."/>
        </authorList>
    </citation>
    <scope>NUCLEOTIDE SEQUENCE [LARGE SCALE GENOMIC DNA]</scope>
    <source>
        <strain evidence="3">DSM 9799 / CCM 4581 / KCTC 23876 / PAT</strain>
    </source>
</reference>
<proteinExistence type="predicted"/>
<evidence type="ECO:0000313" key="2">
    <source>
        <dbReference type="EMBL" id="ADN76032.1"/>
    </source>
</evidence>
<dbReference type="GeneID" id="67182032"/>
<dbReference type="AlphaFoldDB" id="E1SSK3"/>
<sequence>MKYIHLLSLALLSLPIYAQNTTDLSMHSRETQTPIGRLDNQDARFRAALMPFVERCREAGKELYERHEHEFPYDGEGKPNHPLAQAWYLPGTWYNDANPNVGITLSVALHTAELPTLSVGHLIVSGRKALAENLAQRNRDYVMARGGPALRCDVMIQGLLGKGESNITGPVYQLAAALNPNYRINRQRIRILLDDEAVITENTLYGQFDVMVADKNADMLHQQRAAQISRVDAPGATTEVETTWRVHGKRQPGAYLRVKQGDELLYRCDMKVDGDQLNAQCGLMLNAEIWGFNQLGDEPQLVNRARASVEALKASKDPSIEHL</sequence>
<keyword evidence="1" id="KW-0732">Signal</keyword>
<organism evidence="2 3">
    <name type="scientific">Ferrimonas balearica (strain DSM 9799 / CCM 4581 / KCTC 23876 / PAT)</name>
    <dbReference type="NCBI Taxonomy" id="550540"/>
    <lineage>
        <taxon>Bacteria</taxon>
        <taxon>Pseudomonadati</taxon>
        <taxon>Pseudomonadota</taxon>
        <taxon>Gammaproteobacteria</taxon>
        <taxon>Alteromonadales</taxon>
        <taxon>Ferrimonadaceae</taxon>
        <taxon>Ferrimonas</taxon>
    </lineage>
</organism>
<evidence type="ECO:0000313" key="3">
    <source>
        <dbReference type="Proteomes" id="UP000006683"/>
    </source>
</evidence>
<dbReference type="HOGENOM" id="CLU_859824_0_0_6"/>
<dbReference type="Proteomes" id="UP000006683">
    <property type="component" value="Chromosome"/>
</dbReference>